<dbReference type="AlphaFoldDB" id="A0A6L9MPP1"/>
<accession>A0A6L9MPP1</accession>
<reference evidence="1 2" key="1">
    <citation type="submission" date="2020-01" db="EMBL/GenBank/DDBJ databases">
        <title>Genomes of bacteria type strains.</title>
        <authorList>
            <person name="Chen J."/>
            <person name="Zhu S."/>
            <person name="Yang J."/>
        </authorList>
    </citation>
    <scope>NUCLEOTIDE SEQUENCE [LARGE SCALE GENOMIC DNA]</scope>
    <source>
        <strain evidence="1 2">LMG 22958</strain>
    </source>
</reference>
<protein>
    <submittedName>
        <fullName evidence="1">Uncharacterized protein</fullName>
    </submittedName>
</protein>
<dbReference type="Proteomes" id="UP000478837">
    <property type="component" value="Unassembled WGS sequence"/>
</dbReference>
<keyword evidence="2" id="KW-1185">Reference proteome</keyword>
<evidence type="ECO:0000313" key="2">
    <source>
        <dbReference type="Proteomes" id="UP000478837"/>
    </source>
</evidence>
<comment type="caution">
    <text evidence="1">The sequence shown here is derived from an EMBL/GenBank/DDBJ whole genome shotgun (WGS) entry which is preliminary data.</text>
</comment>
<evidence type="ECO:0000313" key="1">
    <source>
        <dbReference type="EMBL" id="NDW20007.1"/>
    </source>
</evidence>
<organism evidence="1 2">
    <name type="scientific">Alteromonas hispanica</name>
    <dbReference type="NCBI Taxonomy" id="315421"/>
    <lineage>
        <taxon>Bacteria</taxon>
        <taxon>Pseudomonadati</taxon>
        <taxon>Pseudomonadota</taxon>
        <taxon>Gammaproteobacteria</taxon>
        <taxon>Alteromonadales</taxon>
        <taxon>Alteromonadaceae</taxon>
        <taxon>Alteromonas/Salinimonas group</taxon>
        <taxon>Alteromonas</taxon>
    </lineage>
</organism>
<name>A0A6L9MPP1_9ALTE</name>
<proteinExistence type="predicted"/>
<dbReference type="EMBL" id="JAAAWP010000001">
    <property type="protein sequence ID" value="NDW20007.1"/>
    <property type="molecule type" value="Genomic_DNA"/>
</dbReference>
<dbReference type="RefSeq" id="WP_203565573.1">
    <property type="nucleotide sequence ID" value="NZ_JAAAWP010000001.1"/>
</dbReference>
<gene>
    <name evidence="1" type="ORF">GTW09_00495</name>
</gene>
<sequence>MLLVMFLEVGEDKEFKFYLPKNSESGSGTVNVSPLADPFEALAVDKDDSELCGVSVYGGYMCNDEITFREERKPILSTNAFQQTLIYSGKSGEVIQLGYREFSNNIARPAFNNDVSYDLSESRVVGYKGVRLEIINATNEYIEYKVISNFNRESLY</sequence>